<evidence type="ECO:0000313" key="19">
    <source>
        <dbReference type="Proteomes" id="UP000659654"/>
    </source>
</evidence>
<evidence type="ECO:0000256" key="5">
    <source>
        <dbReference type="ARBA" id="ARBA00022692"/>
    </source>
</evidence>
<dbReference type="Proteomes" id="UP000659654">
    <property type="component" value="Unassembled WGS sequence"/>
</dbReference>
<sequence>MVWLDVKSKRAIRLSFTTFSYLVFGGLVFGLFEQEADDQLRQEILSVRTQMQNKYNFSAVDFKLLEESVVNSIPFSAGHQWKFAGAFYFCTVVITTVGYGHSTPATILGKLFYMIFALAGIPLGLIMFQSIGERINTFVRGCLIKARKILAKYGFNVLREIKPRHLLVTSSSIGTLTILIGTVVFHKKEGWSIFDSFYYCVITLSTIGLGDRVAAQSDQKLDKDLFYVLFTLFFILFGLAIFSACINLLILEFMAHNADIVTARGRLRRLLSLKKTTSFRRYASSKSSTMTPNSPTYLHKAERSLEKTSGSDYMQLMYRYYRKKPVKFVVRRPPLSYIDHLVNTNSTRI</sequence>
<gene>
    <name evidence="16" type="ORF">BXYJ_LOCUS14710</name>
</gene>
<reference evidence="20" key="1">
    <citation type="submission" date="2016-11" db="UniProtKB">
        <authorList>
            <consortium name="WormBaseParasite"/>
        </authorList>
    </citation>
    <scope>IDENTIFICATION</scope>
</reference>
<feature type="transmembrane region" description="Helical" evidence="14">
    <location>
        <begin position="81"/>
        <end position="99"/>
    </location>
</feature>
<evidence type="ECO:0000313" key="16">
    <source>
        <dbReference type="EMBL" id="CAD5234619.1"/>
    </source>
</evidence>
<evidence type="ECO:0000256" key="7">
    <source>
        <dbReference type="ARBA" id="ARBA00022958"/>
    </source>
</evidence>
<keyword evidence="7 12" id="KW-0630">Potassium</keyword>
<dbReference type="Proteomes" id="UP000582659">
    <property type="component" value="Unassembled WGS sequence"/>
</dbReference>
<feature type="domain" description="Potassium channel" evidence="15">
    <location>
        <begin position="175"/>
        <end position="250"/>
    </location>
</feature>
<dbReference type="PRINTS" id="PR01333">
    <property type="entry name" value="2POREKCHANEL"/>
</dbReference>
<evidence type="ECO:0000256" key="4">
    <source>
        <dbReference type="ARBA" id="ARBA00022538"/>
    </source>
</evidence>
<evidence type="ECO:0000313" key="20">
    <source>
        <dbReference type="WBParaSite" id="BXY_1096400.1"/>
    </source>
</evidence>
<evidence type="ECO:0000256" key="9">
    <source>
        <dbReference type="ARBA" id="ARBA00023065"/>
    </source>
</evidence>
<organism evidence="18 20">
    <name type="scientific">Bursaphelenchus xylophilus</name>
    <name type="common">Pinewood nematode worm</name>
    <name type="synonym">Aphelenchoides xylophilus</name>
    <dbReference type="NCBI Taxonomy" id="6326"/>
    <lineage>
        <taxon>Eukaryota</taxon>
        <taxon>Metazoa</taxon>
        <taxon>Ecdysozoa</taxon>
        <taxon>Nematoda</taxon>
        <taxon>Chromadorea</taxon>
        <taxon>Rhabditida</taxon>
        <taxon>Tylenchina</taxon>
        <taxon>Tylenchomorpha</taxon>
        <taxon>Aphelenchoidea</taxon>
        <taxon>Aphelenchoididae</taxon>
        <taxon>Bursaphelenchus</taxon>
    </lineage>
</organism>
<feature type="transmembrane region" description="Helical" evidence="14">
    <location>
        <begin position="111"/>
        <end position="131"/>
    </location>
</feature>
<dbReference type="EMBL" id="CAJFCV020000006">
    <property type="protein sequence ID" value="CAG9130511.1"/>
    <property type="molecule type" value="Genomic_DNA"/>
</dbReference>
<dbReference type="AlphaFoldDB" id="A0A1I7SD59"/>
<dbReference type="GO" id="GO:0030322">
    <property type="term" value="P:stabilization of membrane potential"/>
    <property type="evidence" value="ECO:0007669"/>
    <property type="project" value="TreeGrafter"/>
</dbReference>
<dbReference type="Proteomes" id="UP000095284">
    <property type="component" value="Unplaced"/>
</dbReference>
<evidence type="ECO:0000256" key="13">
    <source>
        <dbReference type="RuleBase" id="RU003857"/>
    </source>
</evidence>
<keyword evidence="10 12" id="KW-0472">Membrane</keyword>
<dbReference type="Gene3D" id="1.10.287.70">
    <property type="match status" value="1"/>
</dbReference>
<name>A0A1I7SD59_BURXY</name>
<keyword evidence="6 12" id="KW-0631">Potassium channel</keyword>
<dbReference type="OrthoDB" id="297496at2759"/>
<dbReference type="Pfam" id="PF07885">
    <property type="entry name" value="Ion_trans_2"/>
    <property type="match status" value="2"/>
</dbReference>
<dbReference type="PRINTS" id="PR01095">
    <property type="entry name" value="TASKCHANNEL"/>
</dbReference>
<dbReference type="GO" id="GO:0005886">
    <property type="term" value="C:plasma membrane"/>
    <property type="evidence" value="ECO:0007669"/>
    <property type="project" value="TreeGrafter"/>
</dbReference>
<evidence type="ECO:0000313" key="18">
    <source>
        <dbReference type="Proteomes" id="UP000095284"/>
    </source>
</evidence>
<comment type="similarity">
    <text evidence="2 13">Belongs to the two pore domain potassium channel (TC 1.A.1.8) family.</text>
</comment>
<evidence type="ECO:0000313" key="17">
    <source>
        <dbReference type="EMBL" id="CAG9130511.1"/>
    </source>
</evidence>
<evidence type="ECO:0000256" key="3">
    <source>
        <dbReference type="ARBA" id="ARBA00022448"/>
    </source>
</evidence>
<dbReference type="PIRSF" id="PIRSF038061">
    <property type="entry name" value="K_channel_subfamily_K_type"/>
    <property type="match status" value="1"/>
</dbReference>
<dbReference type="WBParaSite" id="BXY_1096400.1">
    <property type="protein sequence ID" value="BXY_1096400.1"/>
    <property type="gene ID" value="BXY_1096400"/>
</dbReference>
<evidence type="ECO:0000256" key="14">
    <source>
        <dbReference type="SAM" id="Phobius"/>
    </source>
</evidence>
<keyword evidence="5 13" id="KW-0812">Transmembrane</keyword>
<dbReference type="SMR" id="A0A1I7SD59"/>
<feature type="transmembrane region" description="Helical" evidence="14">
    <location>
        <begin position="12"/>
        <end position="32"/>
    </location>
</feature>
<evidence type="ECO:0000256" key="6">
    <source>
        <dbReference type="ARBA" id="ARBA00022826"/>
    </source>
</evidence>
<accession>A0A1I7SD59</accession>
<feature type="transmembrane region" description="Helical" evidence="14">
    <location>
        <begin position="227"/>
        <end position="250"/>
    </location>
</feature>
<dbReference type="eggNOG" id="KOG4404">
    <property type="taxonomic scope" value="Eukaryota"/>
</dbReference>
<keyword evidence="3 12" id="KW-0813">Transport</keyword>
<keyword evidence="4 12" id="KW-0633">Potassium transport</keyword>
<dbReference type="PANTHER" id="PTHR11003:SF172">
    <property type="entry name" value="TWO PORE POTASSIUM CHANNEL PROTEIN SUP-9"/>
    <property type="match status" value="1"/>
</dbReference>
<feature type="domain" description="Potassium channel" evidence="15">
    <location>
        <begin position="78"/>
        <end position="135"/>
    </location>
</feature>
<evidence type="ECO:0000256" key="12">
    <source>
        <dbReference type="PIRNR" id="PIRNR038061"/>
    </source>
</evidence>
<evidence type="ECO:0000256" key="8">
    <source>
        <dbReference type="ARBA" id="ARBA00022989"/>
    </source>
</evidence>
<keyword evidence="11 13" id="KW-0407">Ion channel</keyword>
<dbReference type="SUPFAM" id="SSF81324">
    <property type="entry name" value="Voltage-gated potassium channels"/>
    <property type="match status" value="2"/>
</dbReference>
<dbReference type="InterPro" id="IPR013099">
    <property type="entry name" value="K_chnl_dom"/>
</dbReference>
<dbReference type="GO" id="GO:0022841">
    <property type="term" value="F:potassium ion leak channel activity"/>
    <property type="evidence" value="ECO:0007669"/>
    <property type="project" value="TreeGrafter"/>
</dbReference>
<dbReference type="InterPro" id="IPR003092">
    <property type="entry name" value="2pore_dom_K_chnl_TASK"/>
</dbReference>
<reference evidence="17" key="2">
    <citation type="submission" date="2020-08" db="EMBL/GenBank/DDBJ databases">
        <authorList>
            <person name="Kikuchi T."/>
        </authorList>
    </citation>
    <scope>NUCLEOTIDE SEQUENCE</scope>
    <source>
        <strain evidence="16">Ka4C1</strain>
    </source>
</reference>
<evidence type="ECO:0000256" key="1">
    <source>
        <dbReference type="ARBA" id="ARBA00004141"/>
    </source>
</evidence>
<proteinExistence type="inferred from homology"/>
<comment type="subcellular location">
    <subcellularLocation>
        <location evidence="1">Membrane</location>
        <topology evidence="1">Multi-pass membrane protein</topology>
    </subcellularLocation>
</comment>
<evidence type="ECO:0000256" key="10">
    <source>
        <dbReference type="ARBA" id="ARBA00023136"/>
    </source>
</evidence>
<feature type="transmembrane region" description="Helical" evidence="14">
    <location>
        <begin position="197"/>
        <end position="215"/>
    </location>
</feature>
<dbReference type="EMBL" id="CAJFDI010000006">
    <property type="protein sequence ID" value="CAD5234619.1"/>
    <property type="molecule type" value="Genomic_DNA"/>
</dbReference>
<evidence type="ECO:0000256" key="11">
    <source>
        <dbReference type="ARBA" id="ARBA00023303"/>
    </source>
</evidence>
<keyword evidence="19" id="KW-1185">Reference proteome</keyword>
<evidence type="ECO:0000259" key="15">
    <source>
        <dbReference type="Pfam" id="PF07885"/>
    </source>
</evidence>
<dbReference type="PANTHER" id="PTHR11003">
    <property type="entry name" value="POTASSIUM CHANNEL, SUBFAMILY K"/>
    <property type="match status" value="1"/>
</dbReference>
<keyword evidence="8 14" id="KW-1133">Transmembrane helix</keyword>
<protein>
    <recommendedName>
        <fullName evidence="12">Two pore potassium channel protein sup-9</fullName>
    </recommendedName>
</protein>
<dbReference type="InterPro" id="IPR003280">
    <property type="entry name" value="2pore_dom_K_chnl"/>
</dbReference>
<evidence type="ECO:0000256" key="2">
    <source>
        <dbReference type="ARBA" id="ARBA00006666"/>
    </source>
</evidence>
<keyword evidence="9 12" id="KW-0406">Ion transport</keyword>
<feature type="transmembrane region" description="Helical" evidence="14">
    <location>
        <begin position="166"/>
        <end position="185"/>
    </location>
</feature>
<dbReference type="GO" id="GO:0015271">
    <property type="term" value="F:outward rectifier potassium channel activity"/>
    <property type="evidence" value="ECO:0007669"/>
    <property type="project" value="TreeGrafter"/>
</dbReference>